<dbReference type="GO" id="GO:0016787">
    <property type="term" value="F:hydrolase activity"/>
    <property type="evidence" value="ECO:0007669"/>
    <property type="project" value="UniProtKB-KW"/>
</dbReference>
<protein>
    <recommendedName>
        <fullName evidence="7">ATP-dependent DNA helicase</fullName>
        <ecNumber evidence="7">5.6.2.4</ecNumber>
    </recommendedName>
</protein>
<dbReference type="AlphaFoldDB" id="A0ABD3PCJ3"/>
<evidence type="ECO:0000259" key="10">
    <source>
        <dbReference type="PROSITE" id="PS51194"/>
    </source>
</evidence>
<feature type="compositionally biased region" description="Basic and acidic residues" evidence="8">
    <location>
        <begin position="910"/>
        <end position="921"/>
    </location>
</feature>
<dbReference type="GO" id="GO:0005524">
    <property type="term" value="F:ATP binding"/>
    <property type="evidence" value="ECO:0007669"/>
    <property type="project" value="UniProtKB-KW"/>
</dbReference>
<dbReference type="CDD" id="cd17920">
    <property type="entry name" value="DEXHc_RecQ"/>
    <property type="match status" value="1"/>
</dbReference>
<evidence type="ECO:0000256" key="8">
    <source>
        <dbReference type="SAM" id="MobiDB-lite"/>
    </source>
</evidence>
<feature type="compositionally biased region" description="Acidic residues" evidence="8">
    <location>
        <begin position="829"/>
        <end position="840"/>
    </location>
</feature>
<feature type="region of interest" description="Disordered" evidence="8">
    <location>
        <begin position="235"/>
        <end position="292"/>
    </location>
</feature>
<feature type="compositionally biased region" description="Basic and acidic residues" evidence="8">
    <location>
        <begin position="82"/>
        <end position="94"/>
    </location>
</feature>
<feature type="region of interest" description="Disordered" evidence="8">
    <location>
        <begin position="910"/>
        <end position="950"/>
    </location>
</feature>
<comment type="catalytic activity">
    <reaction evidence="6 7">
        <text>Couples ATP hydrolysis with the unwinding of duplex DNA by translocating in the 3'-5' direction.</text>
        <dbReference type="EC" id="5.6.2.4"/>
    </reaction>
</comment>
<comment type="catalytic activity">
    <reaction evidence="7">
        <text>ATP + H2O = ADP + phosphate + H(+)</text>
        <dbReference type="Rhea" id="RHEA:13065"/>
        <dbReference type="ChEBI" id="CHEBI:15377"/>
        <dbReference type="ChEBI" id="CHEBI:15378"/>
        <dbReference type="ChEBI" id="CHEBI:30616"/>
        <dbReference type="ChEBI" id="CHEBI:43474"/>
        <dbReference type="ChEBI" id="CHEBI:456216"/>
    </reaction>
</comment>
<keyword evidence="2 7" id="KW-0547">Nucleotide-binding</keyword>
<evidence type="ECO:0000256" key="1">
    <source>
        <dbReference type="ARBA" id="ARBA00005446"/>
    </source>
</evidence>
<dbReference type="PROSITE" id="PS51192">
    <property type="entry name" value="HELICASE_ATP_BIND_1"/>
    <property type="match status" value="1"/>
</dbReference>
<dbReference type="InterPro" id="IPR011545">
    <property type="entry name" value="DEAD/DEAH_box_helicase_dom"/>
</dbReference>
<dbReference type="Pfam" id="PF00270">
    <property type="entry name" value="DEAD"/>
    <property type="match status" value="1"/>
</dbReference>
<dbReference type="InterPro" id="IPR004589">
    <property type="entry name" value="DNA_helicase_ATP-dep_RecQ"/>
</dbReference>
<comment type="subcellular location">
    <subcellularLocation>
        <location evidence="7">Nucleus</location>
    </subcellularLocation>
</comment>
<keyword evidence="12" id="KW-1185">Reference proteome</keyword>
<evidence type="ECO:0000256" key="7">
    <source>
        <dbReference type="RuleBase" id="RU364117"/>
    </source>
</evidence>
<dbReference type="SUPFAM" id="SSF52540">
    <property type="entry name" value="P-loop containing nucleoside triphosphate hydrolases"/>
    <property type="match status" value="1"/>
</dbReference>
<dbReference type="InterPro" id="IPR014001">
    <property type="entry name" value="Helicase_ATP-bd"/>
</dbReference>
<keyword evidence="7" id="KW-0539">Nucleus</keyword>
<dbReference type="Pfam" id="PF16124">
    <property type="entry name" value="RecQ_Zn_bind"/>
    <property type="match status" value="1"/>
</dbReference>
<evidence type="ECO:0000256" key="4">
    <source>
        <dbReference type="ARBA" id="ARBA00022806"/>
    </source>
</evidence>
<proteinExistence type="inferred from homology"/>
<evidence type="ECO:0000259" key="9">
    <source>
        <dbReference type="PROSITE" id="PS51192"/>
    </source>
</evidence>
<keyword evidence="5 7" id="KW-0067">ATP-binding</keyword>
<evidence type="ECO:0000256" key="5">
    <source>
        <dbReference type="ARBA" id="ARBA00022840"/>
    </source>
</evidence>
<feature type="region of interest" description="Disordered" evidence="8">
    <location>
        <begin position="808"/>
        <end position="869"/>
    </location>
</feature>
<feature type="region of interest" description="Disordered" evidence="8">
    <location>
        <begin position="972"/>
        <end position="997"/>
    </location>
</feature>
<dbReference type="Gene3D" id="3.40.50.300">
    <property type="entry name" value="P-loop containing nucleotide triphosphate hydrolases"/>
    <property type="match status" value="2"/>
</dbReference>
<comment type="caution">
    <text evidence="11">The sequence shown here is derived from an EMBL/GenBank/DDBJ whole genome shotgun (WGS) entry which is preliminary data.</text>
</comment>
<dbReference type="SMART" id="SM00490">
    <property type="entry name" value="HELICc"/>
    <property type="match status" value="1"/>
</dbReference>
<evidence type="ECO:0000313" key="12">
    <source>
        <dbReference type="Proteomes" id="UP001516023"/>
    </source>
</evidence>
<dbReference type="InterPro" id="IPR027417">
    <property type="entry name" value="P-loop_NTPase"/>
</dbReference>
<name>A0ABD3PCJ3_9STRA</name>
<dbReference type="SMART" id="SM00487">
    <property type="entry name" value="DEXDc"/>
    <property type="match status" value="1"/>
</dbReference>
<comment type="similarity">
    <text evidence="1 7">Belongs to the helicase family. RecQ subfamily.</text>
</comment>
<dbReference type="GO" id="GO:0005634">
    <property type="term" value="C:nucleus"/>
    <property type="evidence" value="ECO:0007669"/>
    <property type="project" value="UniProtKB-SubCell"/>
</dbReference>
<evidence type="ECO:0000256" key="2">
    <source>
        <dbReference type="ARBA" id="ARBA00022741"/>
    </source>
</evidence>
<dbReference type="PROSITE" id="PS51194">
    <property type="entry name" value="HELICASE_CTER"/>
    <property type="match status" value="1"/>
</dbReference>
<sequence length="997" mass="110697">MASSNCHTNNSQQPPTTFSLSTMWACTACSYHNLNSTSTKCHICYTARGRSGMIPPAVIDLTDFRSPRNGECSASNEGGNNVEKRRSSDMESNRSRRRRLNGKGGLFENNEVSKNAGDRPSNAGATSADDVVMTNDYFAAEKAVHSKKRKDAGDYRTSKQATSTTDVAAANSIKKQTDSNAAETMINGQPVLEILSDDDDMNNLPPQVPMDHRKPKPATSVHMEPAIFNSESVRQRPLKESAGGHLDDINKRSTHGCCAPLNSYRNSTSKTYPKESQNKKTTTNSRDEKQSNTARLTDFYNKQNHRSASIETLMERATSILKKTFGHSSLRSLQQIAVQRALQRTNQIIVMATGSGKSICYQLPALVANGRANGSTLNVRAEDSLVTIVVCPLIALMVDQVNNLHKKGVFTAACLSSSQTAAEKSETLKRLRLEKNDASKGKSKVTSQSESQLTPIQLLYCTPELIKTERFRCTLNKLYSCNRLFQIAIDEAHCVSTWGHDFRTAYKELSWLRESFPDVPVMACTGTATSKVIHDIRDILCLDINSAPCLMGTFNRENISYEVRFKDSLNATATEGALIDLTKVIQKQHDIASKKNEPCSGIVYVHKREDCVSLAARISKMTGLVTAPYHAGLKDSDREETQRKWTDGIIRICVATVAFGMGIDLAHVRYVIHWTMAKSLEGFYQESGRGGRDGKPTLSILYYSKDDAEKFAYIIKKKAESLVQKKGSRDRYITRTSDYAMVELEGMIDYCTKPGCRRKHVLEHFGEKFDPKSQCNKTCDYCKDPNKVKADTKAAECMSAVINSQRLIHAGRNGSSKRDEKPFHRNPLESDESQDDEYESDGFLGTDDGILGVPDHAKDDFESGQPKQNGFVKASSVLSKYEKMECQEGKKGGFVNFKTRIFDSEDAVKKQRPVEIPEHLRSNMPDPLAGTYKKPNQENQLKPRSSYASEAERLQAELQALQREREAARAKLLGSLGSSSNASSGLSAPTLSFKKRR</sequence>
<feature type="region of interest" description="Disordered" evidence="8">
    <location>
        <begin position="65"/>
        <end position="128"/>
    </location>
</feature>
<dbReference type="GO" id="GO:0043138">
    <property type="term" value="F:3'-5' DNA helicase activity"/>
    <property type="evidence" value="ECO:0007669"/>
    <property type="project" value="UniProtKB-EC"/>
</dbReference>
<dbReference type="InterPro" id="IPR032284">
    <property type="entry name" value="RecQ_Zn-bd"/>
</dbReference>
<dbReference type="Pfam" id="PF00271">
    <property type="entry name" value="Helicase_C"/>
    <property type="match status" value="1"/>
</dbReference>
<evidence type="ECO:0000313" key="11">
    <source>
        <dbReference type="EMBL" id="KAL3784125.1"/>
    </source>
</evidence>
<dbReference type="EMBL" id="JABMIG020000242">
    <property type="protein sequence ID" value="KAL3784125.1"/>
    <property type="molecule type" value="Genomic_DNA"/>
</dbReference>
<keyword evidence="4 7" id="KW-0347">Helicase</keyword>
<accession>A0ABD3PCJ3</accession>
<evidence type="ECO:0000256" key="3">
    <source>
        <dbReference type="ARBA" id="ARBA00022801"/>
    </source>
</evidence>
<dbReference type="PANTHER" id="PTHR13710">
    <property type="entry name" value="DNA HELICASE RECQ FAMILY MEMBER"/>
    <property type="match status" value="1"/>
</dbReference>
<feature type="compositionally biased region" description="Polar residues" evidence="8">
    <location>
        <begin position="937"/>
        <end position="948"/>
    </location>
</feature>
<dbReference type="InterPro" id="IPR001650">
    <property type="entry name" value="Helicase_C-like"/>
</dbReference>
<dbReference type="PANTHER" id="PTHR13710:SF155">
    <property type="entry name" value="ATP-DEPENDENT DNA HELICASE Q-LIKE 3"/>
    <property type="match status" value="1"/>
</dbReference>
<feature type="domain" description="Helicase ATP-binding" evidence="9">
    <location>
        <begin position="338"/>
        <end position="546"/>
    </location>
</feature>
<feature type="compositionally biased region" description="Low complexity" evidence="8">
    <location>
        <begin position="972"/>
        <end position="988"/>
    </location>
</feature>
<feature type="domain" description="Helicase C-terminal" evidence="10">
    <location>
        <begin position="577"/>
        <end position="734"/>
    </location>
</feature>
<dbReference type="NCBIfam" id="TIGR00614">
    <property type="entry name" value="recQ_fam"/>
    <property type="match status" value="1"/>
</dbReference>
<keyword evidence="3 7" id="KW-0378">Hydrolase</keyword>
<feature type="compositionally biased region" description="Basic and acidic residues" evidence="8">
    <location>
        <begin position="816"/>
        <end position="828"/>
    </location>
</feature>
<dbReference type="Proteomes" id="UP001516023">
    <property type="component" value="Unassembled WGS sequence"/>
</dbReference>
<reference evidence="11 12" key="1">
    <citation type="journal article" date="2020" name="G3 (Bethesda)">
        <title>Improved Reference Genome for Cyclotella cryptica CCMP332, a Model for Cell Wall Morphogenesis, Salinity Adaptation, and Lipid Production in Diatoms (Bacillariophyta).</title>
        <authorList>
            <person name="Roberts W.R."/>
            <person name="Downey K.M."/>
            <person name="Ruck E.C."/>
            <person name="Traller J.C."/>
            <person name="Alverson A.J."/>
        </authorList>
    </citation>
    <scope>NUCLEOTIDE SEQUENCE [LARGE SCALE GENOMIC DNA]</scope>
    <source>
        <strain evidence="11 12">CCMP332</strain>
    </source>
</reference>
<evidence type="ECO:0000256" key="6">
    <source>
        <dbReference type="ARBA" id="ARBA00034617"/>
    </source>
</evidence>
<organism evidence="11 12">
    <name type="scientific">Cyclotella cryptica</name>
    <dbReference type="NCBI Taxonomy" id="29204"/>
    <lineage>
        <taxon>Eukaryota</taxon>
        <taxon>Sar</taxon>
        <taxon>Stramenopiles</taxon>
        <taxon>Ochrophyta</taxon>
        <taxon>Bacillariophyta</taxon>
        <taxon>Coscinodiscophyceae</taxon>
        <taxon>Thalassiosirophycidae</taxon>
        <taxon>Stephanodiscales</taxon>
        <taxon>Stephanodiscaceae</taxon>
        <taxon>Cyclotella</taxon>
    </lineage>
</organism>
<gene>
    <name evidence="11" type="ORF">HJC23_005783</name>
</gene>
<dbReference type="EC" id="5.6.2.4" evidence="7"/>